<feature type="chain" id="PRO_5001581519" evidence="3">
    <location>
        <begin position="23"/>
        <end position="845"/>
    </location>
</feature>
<feature type="coiled-coil region" evidence="1">
    <location>
        <begin position="387"/>
        <end position="414"/>
    </location>
</feature>
<dbReference type="Pfam" id="PF01732">
    <property type="entry name" value="Mycop_pep_DUF31"/>
    <property type="match status" value="1"/>
</dbReference>
<organism evidence="5 6">
    <name type="scientific">Mycoplasmopsis californica</name>
    <dbReference type="NCBI Taxonomy" id="2113"/>
    <lineage>
        <taxon>Bacteria</taxon>
        <taxon>Bacillati</taxon>
        <taxon>Mycoplasmatota</taxon>
        <taxon>Mycoplasmoidales</taxon>
        <taxon>Metamycoplasmataceae</taxon>
        <taxon>Mycoplasmopsis</taxon>
    </lineage>
</organism>
<dbReference type="PROSITE" id="PS51257">
    <property type="entry name" value="PROKAR_LIPOPROTEIN"/>
    <property type="match status" value="1"/>
</dbReference>
<evidence type="ECO:0000256" key="1">
    <source>
        <dbReference type="SAM" id="Coils"/>
    </source>
</evidence>
<feature type="region of interest" description="Disordered" evidence="2">
    <location>
        <begin position="27"/>
        <end position="49"/>
    </location>
</feature>
<reference evidence="5 6" key="1">
    <citation type="journal article" date="2014" name="Genome Announc.">
        <title>Complete Genome Sequence of the Bovine Mastitis Pathogen Mycoplasma californicum Strain ST-6T (ATCC 33461T).</title>
        <authorList>
            <person name="Calcutt M.J."/>
            <person name="Foecking M.F."/>
            <person name="Fox L.K."/>
        </authorList>
    </citation>
    <scope>NUCLEOTIDE SEQUENCE [LARGE SCALE GENOMIC DNA]</scope>
    <source>
        <strain evidence="5 6">ST-6</strain>
    </source>
</reference>
<keyword evidence="1" id="KW-0175">Coiled coil</keyword>
<evidence type="ECO:0000256" key="2">
    <source>
        <dbReference type="SAM" id="MobiDB-lite"/>
    </source>
</evidence>
<evidence type="ECO:0000313" key="6">
    <source>
        <dbReference type="Proteomes" id="UP000027088"/>
    </source>
</evidence>
<keyword evidence="3" id="KW-0732">Signal</keyword>
<feature type="domain" description="DUF31" evidence="4">
    <location>
        <begin position="287"/>
        <end position="764"/>
    </location>
</feature>
<protein>
    <submittedName>
        <fullName evidence="5">LppD family lipoprotein</fullName>
    </submittedName>
</protein>
<name>A0A059XLG9_9BACT</name>
<proteinExistence type="predicted"/>
<dbReference type="NCBIfam" id="NF045841">
    <property type="entry name" value="Ig_SerProt_MIP"/>
    <property type="match status" value="1"/>
</dbReference>
<evidence type="ECO:0000256" key="3">
    <source>
        <dbReference type="SAM" id="SignalP"/>
    </source>
</evidence>
<gene>
    <name evidence="5" type="primary">lppD-2</name>
    <name evidence="5" type="ORF">MCFN_01005</name>
</gene>
<dbReference type="eggNOG" id="ENOG5033SXH">
    <property type="taxonomic scope" value="Bacteria"/>
</dbReference>
<dbReference type="NCBIfam" id="NF045842">
    <property type="entry name" value="MIP_near_MIB"/>
    <property type="match status" value="1"/>
</dbReference>
<dbReference type="Proteomes" id="UP000027088">
    <property type="component" value="Chromosome"/>
</dbReference>
<sequence length="845" mass="96612">MKKKIILTLTTSVFGILPITLAASCQSENKKPEPNPSLAQPTPHKNKIDPSIEKKFKDANNVFELSFKNNKTKADYTAQGFAKAKNDIIIKLKPNIASEYDVQLSSVSSNNDNSSGVGALTLLFTNKKNKNIQHYFTYIIEGLKKSNINDDGTVPDRNQNKDANWYKNYLGASQEQRYKLDNDEYDKFLIQQYLAHGKTVATARPELEYTNEKAQKFNQKATKVNLPSYDSSIFKGFTVPKLKSDGTVEGLAIQPDRTLPSDFSQTDFLGKKNPYKSVGLARLLPNQKYIDIAKQTISVYFSYWDTFDKEINPRKQYIERLKGSDKDKALKEYQNELIEPLDKRIIDLKLEFDFEYKRNAEVNKPLIKKTYDEKIASVQQEINEIKAYSHQQAIERLEKEIKEFEAKISEKRSRRRAAGTMWILDYEIPKNGGYPTKWYFGTNSHVARIMATSKFTGMEMTFMDKPVGVLTKLKLTSLDPHFTTYGWGGDKIKEAVTRVFDATDYLTSSPKDYLIGEQKEKYKNVEEMADFAVIEVDFAKLAELSTSSNDLTFGATKEQKTIENVSKDAQDMAKAVTNDYYSLPAEKKIKFLSTSYLRDYDKIDYQLAVKNGKTPKKTDQLFALGYPRGDEDFFFRRDVDDEQNKIKKTSHSLWINSDYEFYDAKPQSEGGQPSISKEKLDKGDYLSYNLSFRTFTNKPGINDGFIANPIVAKDIYDTYDKDGETLKQYFNSGLQYMLRRFVPFGGASGSSVRNQNNELVGILHSVYPKAKTSVIAAFRSEGYNYQGAYGNYNLPQYDLIYGGGKDQKNSYRQALKAKYAEGIKTYLFENGIEDNNVPQQFKFQN</sequence>
<dbReference type="EMBL" id="CP007521">
    <property type="protein sequence ID" value="AIA29359.1"/>
    <property type="molecule type" value="Genomic_DNA"/>
</dbReference>
<keyword evidence="5" id="KW-0449">Lipoprotein</keyword>
<dbReference type="InterPro" id="IPR022382">
    <property type="entry name" value="Mycoplasma_peptidase_DUF31"/>
</dbReference>
<evidence type="ECO:0000259" key="4">
    <source>
        <dbReference type="Pfam" id="PF01732"/>
    </source>
</evidence>
<accession>A0A059XLG9</accession>
<keyword evidence="6" id="KW-1185">Reference proteome</keyword>
<dbReference type="RefSeq" id="WP_038561330.1">
    <property type="nucleotide sequence ID" value="NZ_CP007521.1"/>
</dbReference>
<evidence type="ECO:0000313" key="5">
    <source>
        <dbReference type="EMBL" id="AIA29359.1"/>
    </source>
</evidence>
<dbReference type="AlphaFoldDB" id="A0A059XLG9"/>
<dbReference type="KEGG" id="mcr:MCFN_01005"/>
<feature type="signal peptide" evidence="3">
    <location>
        <begin position="1"/>
        <end position="22"/>
    </location>
</feature>